<dbReference type="GO" id="GO:0036064">
    <property type="term" value="C:ciliary basal body"/>
    <property type="evidence" value="ECO:0007669"/>
    <property type="project" value="TreeGrafter"/>
</dbReference>
<dbReference type="Proteomes" id="UP001432322">
    <property type="component" value="Unassembled WGS sequence"/>
</dbReference>
<feature type="compositionally biased region" description="Basic and acidic residues" evidence="1">
    <location>
        <begin position="47"/>
        <end position="62"/>
    </location>
</feature>
<dbReference type="EMBL" id="BTSY01000001">
    <property type="protein sequence ID" value="GMT08775.1"/>
    <property type="molecule type" value="Genomic_DNA"/>
</dbReference>
<organism evidence="5 6">
    <name type="scientific">Pristionchus fissidentatus</name>
    <dbReference type="NCBI Taxonomy" id="1538716"/>
    <lineage>
        <taxon>Eukaryota</taxon>
        <taxon>Metazoa</taxon>
        <taxon>Ecdysozoa</taxon>
        <taxon>Nematoda</taxon>
        <taxon>Chromadorea</taxon>
        <taxon>Rhabditida</taxon>
        <taxon>Rhabditina</taxon>
        <taxon>Diplogasteromorpha</taxon>
        <taxon>Diplogasteroidea</taxon>
        <taxon>Neodiplogasteridae</taxon>
        <taxon>Pristionchus</taxon>
    </lineage>
</organism>
<dbReference type="InterPro" id="IPR058765">
    <property type="entry name" value="NPHP4_C2-like"/>
</dbReference>
<dbReference type="GO" id="GO:0090090">
    <property type="term" value="P:negative regulation of canonical Wnt signaling pathway"/>
    <property type="evidence" value="ECO:0007669"/>
    <property type="project" value="InterPro"/>
</dbReference>
<feature type="compositionally biased region" description="Acidic residues" evidence="1">
    <location>
        <begin position="30"/>
        <end position="43"/>
    </location>
</feature>
<dbReference type="Pfam" id="PF26186">
    <property type="entry name" value="NPHP4_C2_3rd"/>
    <property type="match status" value="1"/>
</dbReference>
<feature type="domain" description="NPHP4 Ig-like" evidence="4">
    <location>
        <begin position="432"/>
        <end position="537"/>
    </location>
</feature>
<reference evidence="5" key="1">
    <citation type="submission" date="2023-10" db="EMBL/GenBank/DDBJ databases">
        <title>Genome assembly of Pristionchus species.</title>
        <authorList>
            <person name="Yoshida K."/>
            <person name="Sommer R.J."/>
        </authorList>
    </citation>
    <scope>NUCLEOTIDE SEQUENCE</scope>
    <source>
        <strain evidence="5">RS5133</strain>
    </source>
</reference>
<dbReference type="PANTHER" id="PTHR31043:SF3">
    <property type="entry name" value="NEPHROCYSTIN-4"/>
    <property type="match status" value="1"/>
</dbReference>
<comment type="caution">
    <text evidence="5">The sequence shown here is derived from an EMBL/GenBank/DDBJ whole genome shotgun (WGS) entry which is preliminary data.</text>
</comment>
<evidence type="ECO:0008006" key="7">
    <source>
        <dbReference type="Google" id="ProtNLM"/>
    </source>
</evidence>
<protein>
    <recommendedName>
        <fullName evidence="7">Nephrocystin-4</fullName>
    </recommendedName>
</protein>
<evidence type="ECO:0000256" key="1">
    <source>
        <dbReference type="SAM" id="MobiDB-lite"/>
    </source>
</evidence>
<evidence type="ECO:0000259" key="2">
    <source>
        <dbReference type="Pfam" id="PF26186"/>
    </source>
</evidence>
<dbReference type="InterPro" id="IPR058685">
    <property type="entry name" value="Ig_NPHP4_4th"/>
</dbReference>
<feature type="region of interest" description="Disordered" evidence="1">
    <location>
        <begin position="30"/>
        <end position="62"/>
    </location>
</feature>
<dbReference type="PANTHER" id="PTHR31043">
    <property type="entry name" value="NEPHROCYSTIN-4"/>
    <property type="match status" value="1"/>
</dbReference>
<dbReference type="GO" id="GO:0035869">
    <property type="term" value="C:ciliary transition zone"/>
    <property type="evidence" value="ECO:0007669"/>
    <property type="project" value="TreeGrafter"/>
</dbReference>
<dbReference type="InterPro" id="IPR058687">
    <property type="entry name" value="Ig_NPHP4_1st"/>
</dbReference>
<evidence type="ECO:0000313" key="6">
    <source>
        <dbReference type="Proteomes" id="UP001432322"/>
    </source>
</evidence>
<gene>
    <name evidence="5" type="ORF">PFISCL1PPCAC_71</name>
</gene>
<dbReference type="GO" id="GO:0097730">
    <property type="term" value="C:non-motile cilium"/>
    <property type="evidence" value="ECO:0007669"/>
    <property type="project" value="InterPro"/>
</dbReference>
<name>A0AAV5USF2_9BILA</name>
<proteinExistence type="predicted"/>
<dbReference type="GO" id="GO:1904491">
    <property type="term" value="P:protein localization to ciliary transition zone"/>
    <property type="evidence" value="ECO:0007669"/>
    <property type="project" value="TreeGrafter"/>
</dbReference>
<keyword evidence="6" id="KW-1185">Reference proteome</keyword>
<feature type="domain" description="NPHP4 Ig-like" evidence="3">
    <location>
        <begin position="753"/>
        <end position="849"/>
    </location>
</feature>
<dbReference type="Pfam" id="PF26187">
    <property type="entry name" value="Ig_NPHP4_4th"/>
    <property type="match status" value="1"/>
</dbReference>
<dbReference type="GO" id="GO:0097546">
    <property type="term" value="C:ciliary base"/>
    <property type="evidence" value="ECO:0007669"/>
    <property type="project" value="TreeGrafter"/>
</dbReference>
<sequence>MNELLLHIQQSRNIQPPVVVRDPSPEIEIEEEIVREEEEEEDLVPVSRREGRRQEQPRQPPERLYFRPERARDRKRKEEMPSYREQLKIEDVFEPAKSSIQPLARSSLAFLSAARFCTIRDRNGDTPKLVDPLDTRPIDIAIERNDRLATNEIVIQLLAMKWNAHDQAPSDVYFTMQFFRIPMITSEILSIDARDSILRRQQVDNRGEFPAGFTAKLTIDRASLSSSEELSLFLSSGEVAIEVWDAHSLILLGTTTVPLRSLCRRGAEAVQFYAECAIVQSSLPAPATTKGTIYVRMANIGHPFSNQMDLTRSNASSFVAYSLPSIGHSSEKEGMVVRAKPLSASHQSSLQRFIQSQRIDMHRRYAEMFNERNLKSIGDWEELKKKVPGSAHHESSLKRFIFEGELEAYRKARGESKANKLLAAVFKGLTVSHSFCVSLGEIHVFEFLLSNPFPNAVNCSILMEDATLSILHQEDEWESWKRSMKNPREDEHRVDSTIFKRALSKDSGNLIYLRPNESLLIPFKYDALRVSAAAEEGEESNVKVIFKEINSGEPLSVLDLKVQKRPYALTKAFRFMADELTNFEKNIRLREKRRIQSIRCSDPTAKVSLVQDRGPTQLVRITAYMGPSMSVRKLIVFLYEDLYCHRLVATWKIEVHSLTRVDIHSVQGQTTNVSLPLPMDLSVESSLFRLYSTSPSIHLPAPQPLSLSSNRPIVVQQTSTTLGSSIALLSLVDESSLVNIYSVHSHISQPHVSTTYQIQINSRMSEPVVKRLSVHNSYSIPRSFRLVSSRPDLMRPLNEVISIAPDSVTSPPLQFLPVEFTRRTVEMHLFIQDAETGQEEETYALKVIYEPL</sequence>
<evidence type="ECO:0000259" key="3">
    <source>
        <dbReference type="Pfam" id="PF26187"/>
    </source>
</evidence>
<evidence type="ECO:0000259" key="4">
    <source>
        <dbReference type="Pfam" id="PF26190"/>
    </source>
</evidence>
<dbReference type="AlphaFoldDB" id="A0AAV5USF2"/>
<feature type="domain" description="NPHP4 C2-like" evidence="2">
    <location>
        <begin position="106"/>
        <end position="280"/>
    </location>
</feature>
<dbReference type="InterPro" id="IPR029775">
    <property type="entry name" value="NPHP4"/>
</dbReference>
<accession>A0AAV5USF2</accession>
<dbReference type="Pfam" id="PF26190">
    <property type="entry name" value="Ig_NPHP4_1st"/>
    <property type="match status" value="1"/>
</dbReference>
<evidence type="ECO:0000313" key="5">
    <source>
        <dbReference type="EMBL" id="GMT08775.1"/>
    </source>
</evidence>